<dbReference type="EMBL" id="QYZD01000010">
    <property type="protein sequence ID" value="RJG23502.1"/>
    <property type="molecule type" value="Genomic_DNA"/>
</dbReference>
<sequence length="110" mass="12523">MAAKLQKAVKEFAGKEIKLNLQDASLHISGLVEVKSADGKYGIDYQQKTGEIITITGNQSIDKVSMEDQNEVLKVLKGWMRRKTIHLIKKFMSVSTITIKEKRRLSRRMC</sequence>
<dbReference type="Proteomes" id="UP000266177">
    <property type="component" value="Unassembled WGS sequence"/>
</dbReference>
<reference evidence="1 2" key="1">
    <citation type="submission" date="2018-09" db="EMBL/GenBank/DDBJ databases">
        <title>Paenibacillus SK2017-BO5.</title>
        <authorList>
            <person name="Piskunova J.V."/>
            <person name="Dubiley S.A."/>
            <person name="Severinov K.V."/>
        </authorList>
    </citation>
    <scope>NUCLEOTIDE SEQUENCE [LARGE SCALE GENOMIC DNA]</scope>
    <source>
        <strain evidence="1 2">BO5</strain>
    </source>
</reference>
<organism evidence="1 2">
    <name type="scientific">Paenibacillus thiaminolyticus</name>
    <name type="common">Bacillus thiaminolyticus</name>
    <dbReference type="NCBI Taxonomy" id="49283"/>
    <lineage>
        <taxon>Bacteria</taxon>
        <taxon>Bacillati</taxon>
        <taxon>Bacillota</taxon>
        <taxon>Bacilli</taxon>
        <taxon>Bacillales</taxon>
        <taxon>Paenibacillaceae</taxon>
        <taxon>Paenibacillus</taxon>
    </lineage>
</organism>
<protein>
    <submittedName>
        <fullName evidence="1">Uncharacterized protein</fullName>
    </submittedName>
</protein>
<evidence type="ECO:0000313" key="1">
    <source>
        <dbReference type="EMBL" id="RJG23502.1"/>
    </source>
</evidence>
<accession>A0A3A3GYW2</accession>
<gene>
    <name evidence="1" type="ORF">DQX05_12600</name>
</gene>
<name>A0A3A3GYW2_PANTH</name>
<proteinExistence type="predicted"/>
<dbReference type="AlphaFoldDB" id="A0A3A3GYW2"/>
<dbReference type="RefSeq" id="WP_119793995.1">
    <property type="nucleotide sequence ID" value="NZ_QYZD01000010.1"/>
</dbReference>
<dbReference type="OrthoDB" id="195686at44249"/>
<evidence type="ECO:0000313" key="2">
    <source>
        <dbReference type="Proteomes" id="UP000266177"/>
    </source>
</evidence>
<comment type="caution">
    <text evidence="1">The sequence shown here is derived from an EMBL/GenBank/DDBJ whole genome shotgun (WGS) entry which is preliminary data.</text>
</comment>